<accession>A0A8D8BVX1</accession>
<feature type="region of interest" description="Disordered" evidence="1">
    <location>
        <begin position="95"/>
        <end position="114"/>
    </location>
</feature>
<sequence length="114" mass="13775">MKTGPVFCPAVPRDDPRSTAAHGRSLRSRTTLPSSSRTTTWMTIRPASMHPSPMNRWTVLSRRRRLKHRFRRRSAVGNRLAGWCWKQTPGRRWKQNWHRRRRLRHQRRRKSTLR</sequence>
<evidence type="ECO:0000256" key="1">
    <source>
        <dbReference type="SAM" id="MobiDB-lite"/>
    </source>
</evidence>
<name>A0A8D8BVX1_CULPI</name>
<feature type="compositionally biased region" description="Low complexity" evidence="1">
    <location>
        <begin position="28"/>
        <end position="38"/>
    </location>
</feature>
<organism evidence="2">
    <name type="scientific">Culex pipiens</name>
    <name type="common">House mosquito</name>
    <dbReference type="NCBI Taxonomy" id="7175"/>
    <lineage>
        <taxon>Eukaryota</taxon>
        <taxon>Metazoa</taxon>
        <taxon>Ecdysozoa</taxon>
        <taxon>Arthropoda</taxon>
        <taxon>Hexapoda</taxon>
        <taxon>Insecta</taxon>
        <taxon>Pterygota</taxon>
        <taxon>Neoptera</taxon>
        <taxon>Endopterygota</taxon>
        <taxon>Diptera</taxon>
        <taxon>Nematocera</taxon>
        <taxon>Culicoidea</taxon>
        <taxon>Culicidae</taxon>
        <taxon>Culicinae</taxon>
        <taxon>Culicini</taxon>
        <taxon>Culex</taxon>
        <taxon>Culex</taxon>
    </lineage>
</organism>
<proteinExistence type="predicted"/>
<dbReference type="AlphaFoldDB" id="A0A8D8BVX1"/>
<feature type="region of interest" description="Disordered" evidence="1">
    <location>
        <begin position="1"/>
        <end position="38"/>
    </location>
</feature>
<reference evidence="2" key="1">
    <citation type="submission" date="2021-05" db="EMBL/GenBank/DDBJ databases">
        <authorList>
            <person name="Alioto T."/>
            <person name="Alioto T."/>
            <person name="Gomez Garrido J."/>
        </authorList>
    </citation>
    <scope>NUCLEOTIDE SEQUENCE</scope>
</reference>
<dbReference type="EMBL" id="HBUE01093056">
    <property type="protein sequence ID" value="CAG6482270.1"/>
    <property type="molecule type" value="Transcribed_RNA"/>
</dbReference>
<protein>
    <submittedName>
        <fullName evidence="2">(northern house mosquito) hypothetical protein</fullName>
    </submittedName>
</protein>
<evidence type="ECO:0000313" key="2">
    <source>
        <dbReference type="EMBL" id="CAG6482270.1"/>
    </source>
</evidence>